<dbReference type="KEGG" id="cle:Clole_3187"/>
<protein>
    <recommendedName>
        <fullName evidence="1">Stage 0 sporulation protein A homolog</fullName>
    </recommendedName>
</protein>
<feature type="modified residue" description="4-aspartylphosphate" evidence="7">
    <location>
        <position position="54"/>
    </location>
</feature>
<dbReference type="eggNOG" id="COG2197">
    <property type="taxonomic scope" value="Bacteria"/>
</dbReference>
<gene>
    <name evidence="10" type="ordered locus">Clole_3187</name>
</gene>
<dbReference type="STRING" id="642492.Clole_3187"/>
<evidence type="ECO:0000313" key="11">
    <source>
        <dbReference type="Proteomes" id="UP000008467"/>
    </source>
</evidence>
<dbReference type="SUPFAM" id="SSF46894">
    <property type="entry name" value="C-terminal effector domain of the bipartite response regulators"/>
    <property type="match status" value="1"/>
</dbReference>
<evidence type="ECO:0000256" key="4">
    <source>
        <dbReference type="ARBA" id="ARBA00023125"/>
    </source>
</evidence>
<evidence type="ECO:0000256" key="2">
    <source>
        <dbReference type="ARBA" id="ARBA00022553"/>
    </source>
</evidence>
<evidence type="ECO:0000259" key="9">
    <source>
        <dbReference type="PROSITE" id="PS50110"/>
    </source>
</evidence>
<dbReference type="GO" id="GO:0006355">
    <property type="term" value="P:regulation of DNA-templated transcription"/>
    <property type="evidence" value="ECO:0007669"/>
    <property type="project" value="InterPro"/>
</dbReference>
<dbReference type="RefSeq" id="WP_013658159.1">
    <property type="nucleotide sequence ID" value="NC_015275.1"/>
</dbReference>
<evidence type="ECO:0000256" key="7">
    <source>
        <dbReference type="PROSITE-ProRule" id="PRU00169"/>
    </source>
</evidence>
<dbReference type="PROSITE" id="PS50110">
    <property type="entry name" value="RESPONSE_REGULATORY"/>
    <property type="match status" value="1"/>
</dbReference>
<reference evidence="10 11" key="1">
    <citation type="journal article" date="2011" name="J. Bacteriol.">
        <title>Complete genome sequence of the cellulose-degrading bacterium Cellulosilyticum lentocellum.</title>
        <authorList>
            <consortium name="US DOE Joint Genome Institute"/>
            <person name="Miller D.A."/>
            <person name="Suen G."/>
            <person name="Bruce D."/>
            <person name="Copeland A."/>
            <person name="Cheng J.F."/>
            <person name="Detter C."/>
            <person name="Goodwin L.A."/>
            <person name="Han C.S."/>
            <person name="Hauser L.J."/>
            <person name="Land M.L."/>
            <person name="Lapidus A."/>
            <person name="Lucas S."/>
            <person name="Meincke L."/>
            <person name="Pitluck S."/>
            <person name="Tapia R."/>
            <person name="Teshima H."/>
            <person name="Woyke T."/>
            <person name="Fox B.G."/>
            <person name="Angert E.R."/>
            <person name="Currie C.R."/>
        </authorList>
    </citation>
    <scope>NUCLEOTIDE SEQUENCE [LARGE SCALE GENOMIC DNA]</scope>
    <source>
        <strain evidence="11">ATCC 49066 / DSM 5427 / NCIMB 11756 / RHM5</strain>
    </source>
</reference>
<dbReference type="SMART" id="SM00448">
    <property type="entry name" value="REC"/>
    <property type="match status" value="1"/>
</dbReference>
<dbReference type="InterPro" id="IPR058245">
    <property type="entry name" value="NreC/VraR/RcsB-like_REC"/>
</dbReference>
<dbReference type="Gene3D" id="3.40.50.2300">
    <property type="match status" value="1"/>
</dbReference>
<dbReference type="Pfam" id="PF00072">
    <property type="entry name" value="Response_reg"/>
    <property type="match status" value="1"/>
</dbReference>
<dbReference type="InterPro" id="IPR011006">
    <property type="entry name" value="CheY-like_superfamily"/>
</dbReference>
<dbReference type="SUPFAM" id="SSF52172">
    <property type="entry name" value="CheY-like"/>
    <property type="match status" value="1"/>
</dbReference>
<comment type="function">
    <text evidence="6">May play the central regulatory role in sporulation. It may be an element of the effector pathway responsible for the activation of sporulation genes in response to nutritional stress. Spo0A may act in concert with spo0H (a sigma factor) to control the expression of some genes that are critical to the sporulation process.</text>
</comment>
<dbReference type="CDD" id="cd17535">
    <property type="entry name" value="REC_NarL-like"/>
    <property type="match status" value="1"/>
</dbReference>
<dbReference type="PANTHER" id="PTHR43214:SF40">
    <property type="entry name" value="TRANSCRIPTIONAL REGULATORY PROTEIN LNRK"/>
    <property type="match status" value="1"/>
</dbReference>
<feature type="domain" description="HTH luxR-type" evidence="8">
    <location>
        <begin position="143"/>
        <end position="207"/>
    </location>
</feature>
<dbReference type="EMBL" id="CP002582">
    <property type="protein sequence ID" value="ADZ84881.1"/>
    <property type="molecule type" value="Genomic_DNA"/>
</dbReference>
<keyword evidence="11" id="KW-1185">Reference proteome</keyword>
<dbReference type="CDD" id="cd06170">
    <property type="entry name" value="LuxR_C_like"/>
    <property type="match status" value="1"/>
</dbReference>
<name>F2JPU6_CELLD</name>
<organism evidence="10 11">
    <name type="scientific">Cellulosilyticum lentocellum (strain ATCC 49066 / DSM 5427 / NCIMB 11756 / RHM5)</name>
    <name type="common">Clostridium lentocellum</name>
    <dbReference type="NCBI Taxonomy" id="642492"/>
    <lineage>
        <taxon>Bacteria</taxon>
        <taxon>Bacillati</taxon>
        <taxon>Bacillota</taxon>
        <taxon>Clostridia</taxon>
        <taxon>Lachnospirales</taxon>
        <taxon>Cellulosilyticaceae</taxon>
        <taxon>Cellulosilyticum</taxon>
    </lineage>
</organism>
<dbReference type="InterPro" id="IPR000792">
    <property type="entry name" value="Tscrpt_reg_LuxR_C"/>
</dbReference>
<keyword evidence="4" id="KW-0238">DNA-binding</keyword>
<dbReference type="AlphaFoldDB" id="F2JPU6"/>
<dbReference type="InterPro" id="IPR001789">
    <property type="entry name" value="Sig_transdc_resp-reg_receiver"/>
</dbReference>
<evidence type="ECO:0000256" key="6">
    <source>
        <dbReference type="ARBA" id="ARBA00024867"/>
    </source>
</evidence>
<dbReference type="PRINTS" id="PR00038">
    <property type="entry name" value="HTHLUXR"/>
</dbReference>
<dbReference type="Proteomes" id="UP000008467">
    <property type="component" value="Chromosome"/>
</dbReference>
<evidence type="ECO:0000256" key="5">
    <source>
        <dbReference type="ARBA" id="ARBA00023163"/>
    </source>
</evidence>
<dbReference type="HOGENOM" id="CLU_000445_90_10_9"/>
<dbReference type="InterPro" id="IPR039420">
    <property type="entry name" value="WalR-like"/>
</dbReference>
<dbReference type="InterPro" id="IPR016032">
    <property type="entry name" value="Sig_transdc_resp-reg_C-effctor"/>
</dbReference>
<evidence type="ECO:0000256" key="1">
    <source>
        <dbReference type="ARBA" id="ARBA00018672"/>
    </source>
</evidence>
<dbReference type="GO" id="GO:0000160">
    <property type="term" value="P:phosphorelay signal transduction system"/>
    <property type="evidence" value="ECO:0007669"/>
    <property type="project" value="InterPro"/>
</dbReference>
<proteinExistence type="predicted"/>
<feature type="domain" description="Response regulatory" evidence="9">
    <location>
        <begin position="3"/>
        <end position="118"/>
    </location>
</feature>
<keyword evidence="2 7" id="KW-0597">Phosphoprotein</keyword>
<evidence type="ECO:0000313" key="10">
    <source>
        <dbReference type="EMBL" id="ADZ84881.1"/>
    </source>
</evidence>
<keyword evidence="5" id="KW-0804">Transcription</keyword>
<sequence>MIHIILVDDDAMIREGLKMIIETQEDFILDAVCENGEKAIEACRLYKPEVTLLDIRMPGMNGIEVAKLLIEENISKPLLLTTFDEPDLILNAMKANVYGYILKSASADTMLSAIRTVALGGNVFQKDVMDFITSQVSEQKQKENHLFDSLTEREVEVAAAIAEGLSNKEIGKKLFISDGTVRNHISVILSKTGLEHRTQIAVRYLTR</sequence>
<evidence type="ECO:0000256" key="3">
    <source>
        <dbReference type="ARBA" id="ARBA00023015"/>
    </source>
</evidence>
<dbReference type="GO" id="GO:0003677">
    <property type="term" value="F:DNA binding"/>
    <property type="evidence" value="ECO:0007669"/>
    <property type="project" value="UniProtKB-KW"/>
</dbReference>
<dbReference type="SMART" id="SM00421">
    <property type="entry name" value="HTH_LUXR"/>
    <property type="match status" value="1"/>
</dbReference>
<keyword evidence="3" id="KW-0805">Transcription regulation</keyword>
<dbReference type="Pfam" id="PF00196">
    <property type="entry name" value="GerE"/>
    <property type="match status" value="1"/>
</dbReference>
<accession>F2JPU6</accession>
<evidence type="ECO:0000259" key="8">
    <source>
        <dbReference type="PROSITE" id="PS50043"/>
    </source>
</evidence>
<dbReference type="PANTHER" id="PTHR43214">
    <property type="entry name" value="TWO-COMPONENT RESPONSE REGULATOR"/>
    <property type="match status" value="1"/>
</dbReference>
<dbReference type="PROSITE" id="PS50043">
    <property type="entry name" value="HTH_LUXR_2"/>
    <property type="match status" value="1"/>
</dbReference>